<dbReference type="AlphaFoldDB" id="A0A4P9Z7U7"/>
<name>A0A4P9Z7U7_9FUNG</name>
<reference evidence="8" key="1">
    <citation type="journal article" date="2018" name="Nat. Microbiol.">
        <title>Leveraging single-cell genomics to expand the fungal tree of life.</title>
        <authorList>
            <person name="Ahrendt S.R."/>
            <person name="Quandt C.A."/>
            <person name="Ciobanu D."/>
            <person name="Clum A."/>
            <person name="Salamov A."/>
            <person name="Andreopoulos B."/>
            <person name="Cheng J.F."/>
            <person name="Woyke T."/>
            <person name="Pelin A."/>
            <person name="Henrissat B."/>
            <person name="Reynolds N.K."/>
            <person name="Benny G.L."/>
            <person name="Smith M.E."/>
            <person name="James T.Y."/>
            <person name="Grigoriev I.V."/>
        </authorList>
    </citation>
    <scope>NUCLEOTIDE SEQUENCE [LARGE SCALE GENOMIC DNA]</scope>
    <source>
        <strain evidence="8">Benny S71-1</strain>
    </source>
</reference>
<keyword evidence="3 7" id="KW-0689">Ribosomal protein</keyword>
<evidence type="ECO:0000256" key="4">
    <source>
        <dbReference type="ARBA" id="ARBA00023128"/>
    </source>
</evidence>
<dbReference type="OrthoDB" id="19439at2759"/>
<dbReference type="Pfam" id="PF05046">
    <property type="entry name" value="Img2"/>
    <property type="match status" value="1"/>
</dbReference>
<evidence type="ECO:0000256" key="2">
    <source>
        <dbReference type="ARBA" id="ARBA00005677"/>
    </source>
</evidence>
<comment type="similarity">
    <text evidence="2">Belongs to the mitochondrion-specific ribosomal protein mL49 family.</text>
</comment>
<keyword evidence="8" id="KW-1185">Reference proteome</keyword>
<feature type="non-terminal residue" evidence="7">
    <location>
        <position position="79"/>
    </location>
</feature>
<dbReference type="EMBL" id="KZ989150">
    <property type="protein sequence ID" value="RKP27800.1"/>
    <property type="molecule type" value="Genomic_DNA"/>
</dbReference>
<keyword evidence="5" id="KW-0687">Ribonucleoprotein</keyword>
<dbReference type="Proteomes" id="UP000278143">
    <property type="component" value="Unassembled WGS sequence"/>
</dbReference>
<feature type="non-terminal residue" evidence="7">
    <location>
        <position position="1"/>
    </location>
</feature>
<comment type="subcellular location">
    <subcellularLocation>
        <location evidence="1">Mitochondrion</location>
    </subcellularLocation>
</comment>
<evidence type="ECO:0000256" key="5">
    <source>
        <dbReference type="ARBA" id="ARBA00023274"/>
    </source>
</evidence>
<dbReference type="GO" id="GO:0006412">
    <property type="term" value="P:translation"/>
    <property type="evidence" value="ECO:0007669"/>
    <property type="project" value="InterPro"/>
</dbReference>
<accession>A0A4P9Z7U7</accession>
<proteinExistence type="inferred from homology"/>
<evidence type="ECO:0000256" key="1">
    <source>
        <dbReference type="ARBA" id="ARBA00004173"/>
    </source>
</evidence>
<sequence length="79" mass="9092">YYVRRTKSKLLPVYTDIRNGNTRHLTIIRRIDGSAKALARDISQAFSDMEVSVKPLNNHVIIKGRRTKDICQFLEGKGF</sequence>
<dbReference type="PANTHER" id="PTHR13477">
    <property type="entry name" value="MITOCHONDRIAL 39S RIBOSOMAL PROTEIN L49"/>
    <property type="match status" value="1"/>
</dbReference>
<protein>
    <recommendedName>
        <fullName evidence="6">Large ribosomal subunit protein mL49</fullName>
    </recommendedName>
</protein>
<evidence type="ECO:0000256" key="6">
    <source>
        <dbReference type="ARBA" id="ARBA00035191"/>
    </source>
</evidence>
<evidence type="ECO:0000256" key="3">
    <source>
        <dbReference type="ARBA" id="ARBA00022980"/>
    </source>
</evidence>
<dbReference type="InterPro" id="IPR007740">
    <property type="entry name" value="Ribosomal_mL49"/>
</dbReference>
<keyword evidence="4" id="KW-0496">Mitochondrion</keyword>
<dbReference type="PANTHER" id="PTHR13477:SF0">
    <property type="entry name" value="LARGE RIBOSOMAL SUBUNIT PROTEIN ML49"/>
    <property type="match status" value="1"/>
</dbReference>
<evidence type="ECO:0000313" key="7">
    <source>
        <dbReference type="EMBL" id="RKP27800.1"/>
    </source>
</evidence>
<dbReference type="GO" id="GO:0003735">
    <property type="term" value="F:structural constituent of ribosome"/>
    <property type="evidence" value="ECO:0007669"/>
    <property type="project" value="InterPro"/>
</dbReference>
<organism evidence="7 8">
    <name type="scientific">Syncephalis pseudoplumigaleata</name>
    <dbReference type="NCBI Taxonomy" id="1712513"/>
    <lineage>
        <taxon>Eukaryota</taxon>
        <taxon>Fungi</taxon>
        <taxon>Fungi incertae sedis</taxon>
        <taxon>Zoopagomycota</taxon>
        <taxon>Zoopagomycotina</taxon>
        <taxon>Zoopagomycetes</taxon>
        <taxon>Zoopagales</taxon>
        <taxon>Piptocephalidaceae</taxon>
        <taxon>Syncephalis</taxon>
    </lineage>
</organism>
<dbReference type="GO" id="GO:0005762">
    <property type="term" value="C:mitochondrial large ribosomal subunit"/>
    <property type="evidence" value="ECO:0007669"/>
    <property type="project" value="TreeGrafter"/>
</dbReference>
<gene>
    <name evidence="7" type="ORF">SYNPS1DRAFT_2795</name>
</gene>
<dbReference type="Gene3D" id="3.30.780.10">
    <property type="entry name" value="SUI1-like domain"/>
    <property type="match status" value="1"/>
</dbReference>
<evidence type="ECO:0000313" key="8">
    <source>
        <dbReference type="Proteomes" id="UP000278143"/>
    </source>
</evidence>